<protein>
    <submittedName>
        <fullName evidence="4">Galactose oxidase</fullName>
    </submittedName>
</protein>
<evidence type="ECO:0000256" key="2">
    <source>
        <dbReference type="ARBA" id="ARBA00022737"/>
    </source>
</evidence>
<reference evidence="4 5" key="1">
    <citation type="journal article" date="2016" name="Mol. Biol. Evol.">
        <title>Comparative Genomics of Early-Diverging Mushroom-Forming Fungi Provides Insights into the Origins of Lignocellulose Decay Capabilities.</title>
        <authorList>
            <person name="Nagy L.G."/>
            <person name="Riley R."/>
            <person name="Tritt A."/>
            <person name="Adam C."/>
            <person name="Daum C."/>
            <person name="Floudas D."/>
            <person name="Sun H."/>
            <person name="Yadav J.S."/>
            <person name="Pangilinan J."/>
            <person name="Larsson K.H."/>
            <person name="Matsuura K."/>
            <person name="Barry K."/>
            <person name="Labutti K."/>
            <person name="Kuo R."/>
            <person name="Ohm R.A."/>
            <person name="Bhattacharya S.S."/>
            <person name="Shirouzu T."/>
            <person name="Yoshinaga Y."/>
            <person name="Martin F.M."/>
            <person name="Grigoriev I.V."/>
            <person name="Hibbett D.S."/>
        </authorList>
    </citation>
    <scope>NUCLEOTIDE SEQUENCE [LARGE SCALE GENOMIC DNA]</scope>
    <source>
        <strain evidence="4 5">TUFC12733</strain>
    </source>
</reference>
<feature type="region of interest" description="Disordered" evidence="3">
    <location>
        <begin position="282"/>
        <end position="302"/>
    </location>
</feature>
<accession>A0A167MCX6</accession>
<evidence type="ECO:0000313" key="4">
    <source>
        <dbReference type="EMBL" id="KZO96585.1"/>
    </source>
</evidence>
<name>A0A167MCX6_CALVF</name>
<keyword evidence="1" id="KW-0880">Kelch repeat</keyword>
<dbReference type="Proteomes" id="UP000076738">
    <property type="component" value="Unassembled WGS sequence"/>
</dbReference>
<dbReference type="SUPFAM" id="SSF117281">
    <property type="entry name" value="Kelch motif"/>
    <property type="match status" value="2"/>
</dbReference>
<dbReference type="STRING" id="1330018.A0A167MCX6"/>
<dbReference type="OrthoDB" id="10251809at2759"/>
<dbReference type="EMBL" id="KV417283">
    <property type="protein sequence ID" value="KZO96585.1"/>
    <property type="molecule type" value="Genomic_DNA"/>
</dbReference>
<proteinExistence type="predicted"/>
<feature type="region of interest" description="Disordered" evidence="3">
    <location>
        <begin position="1"/>
        <end position="106"/>
    </location>
</feature>
<gene>
    <name evidence="4" type="ORF">CALVIDRAFT_481228</name>
</gene>
<feature type="compositionally biased region" description="Acidic residues" evidence="3">
    <location>
        <begin position="289"/>
        <end position="299"/>
    </location>
</feature>
<evidence type="ECO:0000313" key="5">
    <source>
        <dbReference type="Proteomes" id="UP000076738"/>
    </source>
</evidence>
<evidence type="ECO:0000256" key="1">
    <source>
        <dbReference type="ARBA" id="ARBA00022441"/>
    </source>
</evidence>
<dbReference type="AlphaFoldDB" id="A0A167MCX6"/>
<dbReference type="InterPro" id="IPR015915">
    <property type="entry name" value="Kelch-typ_b-propeller"/>
</dbReference>
<dbReference type="Gene3D" id="2.120.10.80">
    <property type="entry name" value="Kelch-type beta propeller"/>
    <property type="match status" value="2"/>
</dbReference>
<feature type="compositionally biased region" description="Low complexity" evidence="3">
    <location>
        <begin position="65"/>
        <end position="91"/>
    </location>
</feature>
<dbReference type="PANTHER" id="PTHR46093">
    <property type="entry name" value="ACYL-COA-BINDING DOMAIN-CONTAINING PROTEIN 5"/>
    <property type="match status" value="1"/>
</dbReference>
<evidence type="ECO:0000256" key="3">
    <source>
        <dbReference type="SAM" id="MobiDB-lite"/>
    </source>
</evidence>
<keyword evidence="5" id="KW-1185">Reference proteome</keyword>
<dbReference type="Pfam" id="PF24681">
    <property type="entry name" value="Kelch_KLHDC2_KLHL20_DRC7"/>
    <property type="match status" value="2"/>
</dbReference>
<sequence length="462" mass="50358">MQLSPVSPLSPPGAFGISAYESTYAGGPSQADYLNGGVGWNVHAPPSRAYQQQQPPAPKVRGRSHTVTAAHPSSSSSPSTSPETSSAASPPRDSVHRSDSWSQKRRAAPSMMYWSRPVVHSALRPTRGVRGGSATVVDGSSVWFFGGYDGTGTMDEVWVLDTETMEWARLEFAGGRRPPPLRAHTAVLSESNLFVFGGGSGDAFSSELWMLDTIEQIWYLLPCAPTPTPRRAHISFLYDEQLYIYGGGSGVDALADLWRIDVSLPALVRAKDEPLVWEKVRTSGPAGEAVEEDGEEEQEGAPKARGYMSATLVGDVLVVLGGQSGRDGEREGPWGDCWVLDLRTMHWEEKRLNPPLPLASHSATLVGMYLFIFGGNDGSKYLNDLHLLNLMTMEWETAKIKGHAPPVRAQHQAVLVDARLWIFGGFDGKKYYDEPYVLDLAGSSYLVGVTEFEVGDDEEGWD</sequence>
<dbReference type="PANTHER" id="PTHR46093:SF3">
    <property type="entry name" value="ACYL-COA-BINDING DOMAIN-CONTAINING PROTEIN 4"/>
    <property type="match status" value="1"/>
</dbReference>
<keyword evidence="2" id="KW-0677">Repeat</keyword>
<organism evidence="4 5">
    <name type="scientific">Calocera viscosa (strain TUFC12733)</name>
    <dbReference type="NCBI Taxonomy" id="1330018"/>
    <lineage>
        <taxon>Eukaryota</taxon>
        <taxon>Fungi</taxon>
        <taxon>Dikarya</taxon>
        <taxon>Basidiomycota</taxon>
        <taxon>Agaricomycotina</taxon>
        <taxon>Dacrymycetes</taxon>
        <taxon>Dacrymycetales</taxon>
        <taxon>Dacrymycetaceae</taxon>
        <taxon>Calocera</taxon>
    </lineage>
</organism>